<keyword evidence="8" id="KW-1133">Transmembrane helix</keyword>
<keyword evidence="12" id="KW-1185">Reference proteome</keyword>
<evidence type="ECO:0000259" key="9">
    <source>
        <dbReference type="Pfam" id="PF14683"/>
    </source>
</evidence>
<keyword evidence="7" id="KW-0456">Lyase</keyword>
<keyword evidence="8" id="KW-0812">Transmembrane</keyword>
<evidence type="ECO:0000256" key="6">
    <source>
        <dbReference type="ARBA" id="ARBA00022729"/>
    </source>
</evidence>
<dbReference type="InterPro" id="IPR013784">
    <property type="entry name" value="Carb-bd-like_fold"/>
</dbReference>
<evidence type="ECO:0000256" key="2">
    <source>
        <dbReference type="ARBA" id="ARBA00004613"/>
    </source>
</evidence>
<dbReference type="Pfam" id="PF14683">
    <property type="entry name" value="CBM-like"/>
    <property type="match status" value="2"/>
</dbReference>
<dbReference type="Pfam" id="PF14686">
    <property type="entry name" value="fn3_3"/>
    <property type="match status" value="2"/>
</dbReference>
<dbReference type="SUPFAM" id="SSF74650">
    <property type="entry name" value="Galactose mutarotase-like"/>
    <property type="match status" value="1"/>
</dbReference>
<dbReference type="FunFam" id="2.60.40.1120:FF:000033">
    <property type="entry name" value="Rhamnogalacturonate lyase B"/>
    <property type="match status" value="1"/>
</dbReference>
<evidence type="ECO:0000256" key="1">
    <source>
        <dbReference type="ARBA" id="ARBA00001324"/>
    </source>
</evidence>
<dbReference type="InterPro" id="IPR051850">
    <property type="entry name" value="Polysacch_Lyase_4"/>
</dbReference>
<gene>
    <name evidence="11" type="ORF">FPE_LOCUS5603</name>
</gene>
<comment type="subcellular location">
    <subcellularLocation>
        <location evidence="2">Secreted</location>
    </subcellularLocation>
</comment>
<comment type="similarity">
    <text evidence="3">Belongs to the polysaccharide lyase 4 family.</text>
</comment>
<evidence type="ECO:0000259" key="10">
    <source>
        <dbReference type="Pfam" id="PF14686"/>
    </source>
</evidence>
<reference evidence="11" key="1">
    <citation type="submission" date="2023-05" db="EMBL/GenBank/DDBJ databases">
        <authorList>
            <person name="Huff M."/>
        </authorList>
    </citation>
    <scope>NUCLEOTIDE SEQUENCE</scope>
</reference>
<feature type="domain" description="Rhamnogalacturonan lyase" evidence="9">
    <location>
        <begin position="1112"/>
        <end position="1299"/>
    </location>
</feature>
<keyword evidence="6" id="KW-0732">Signal</keyword>
<dbReference type="GO" id="GO:0005576">
    <property type="term" value="C:extracellular region"/>
    <property type="evidence" value="ECO:0007669"/>
    <property type="project" value="UniProtKB-SubCell"/>
</dbReference>
<evidence type="ECO:0000313" key="12">
    <source>
        <dbReference type="Proteomes" id="UP000834106"/>
    </source>
</evidence>
<accession>A0AAD2DN21</accession>
<evidence type="ECO:0000256" key="3">
    <source>
        <dbReference type="ARBA" id="ARBA00010418"/>
    </source>
</evidence>
<dbReference type="InterPro" id="IPR011013">
    <property type="entry name" value="Gal_mutarotase_sf_dom"/>
</dbReference>
<feature type="domain" description="Rhamnogalacturonan lyase" evidence="10">
    <location>
        <begin position="1046"/>
        <end position="1099"/>
    </location>
</feature>
<dbReference type="SUPFAM" id="SSF49785">
    <property type="entry name" value="Galactose-binding domain-like"/>
    <property type="match status" value="3"/>
</dbReference>
<feature type="transmembrane region" description="Helical" evidence="8">
    <location>
        <begin position="249"/>
        <end position="270"/>
    </location>
</feature>
<evidence type="ECO:0000256" key="5">
    <source>
        <dbReference type="ARBA" id="ARBA00022525"/>
    </source>
</evidence>
<dbReference type="EMBL" id="OU503038">
    <property type="protein sequence ID" value="CAI9758173.1"/>
    <property type="molecule type" value="Genomic_DNA"/>
</dbReference>
<sequence length="1307" mass="150184">MPQNSDQELMPSSPVKLNKWKDHVYNVARKLWFLFICNNGTLEGWPDLNIDEMRTTFKLDDAVFHYMAISDDIQRIIPTARDRAGGQVLKDREAVLLTNPSNPSLKGEVDDTYHQIQLGNLVYNPPRNGPTLWELGIPNRTPAEFHVPDPSPEWMNHLFTKQNQKYRQYGLWDRYTDLYLDQDLVYTVGTSDYRKDWFFAHVNRLISPRSTYIGLAISGDTGSWAINSGHKLMTWGSFVVANMDKALRFLVLGGFLAIAFSLFLHLGSAANTANRWMPQNTDQELMPSSPVKLKKWKDHVMLDNGIVKLTLLSPSGLIAEIQYKGDKNVLEYHLKENRRGYWDMVWSRPEERKSFFDEFEGASFKVAAQTEDMIEISFMRTWNSSDSYSYPLNVDIRYIMLRRSSGFYSYAIMEHLEGWPDLNIDQTRITFKLDDAMFHYMAISDDIQRIMPTARDREVDDKYQYSCDNKYSLAYGRISTDHDIGFWVITPSNEFRAGGPVKNDLTSHVGPTSLAVFFSGHYAGPNFGIRLRNGEPWKKVFGPVFIHLNSGSSNKPSTLWEDAKEQMQKETQKWPYDFPSSEDYPQANQRGTISGRLLVRDRYLSREFMPAKSAYVGLAPPGDAGSWQTDVKGYQFWNQTDENGYFTISGVRGGTYGLNAWVARVMGDYKHDTDIVITPGSQIQLGNLVYNPPRNGPTLWEIGIPDRTPAEFHVPDPSPEWRNHLFTKQNQKYRQYGLWDRYTDLYPDQDLVYTVGTSDYRKDWFFAHVNRRTNSTSKSTTWQVSFDLTNVARTQAYTLQMALASATYAEIQVWLEGASFKVIAQTEDMIEISFMRTWNSSDSYSYPLNVDIRCSGFYSYAIMEHLEGWPDVNIDETRITFKLDDAMFHYMAISDDIQRIMPTARDRTGGQVLKYREAVLLTNASNPSLKGEVDDKYQYSCDNKDSLVHGWISTDQDIGFWVITPSNEFRAGGPVKNDLTSHVGPTSLAMQKETQKWPYDFPSSEDYPQANQRGTISGRLLVRDRYLSREFMPAKSAYAGLAPPGDGYQFWNQTDENGYFTISGVRGGTYSLNAWVARVMGDYKHDTDIVITPGSQIQLGNLVYNPPRNGPTLWEIGIPDRTPAEFYVPDPSPEWRNHLFTKQNQKYRQYGLWDRYTDLYPDQDLVYTVGTSDYRKDWFFAHVNRRTNSTSKSTTWQVSFDLTNVARTQAYTLQMALASATYAEIQVRFNNPFTARPHFTTRLIGRDNAIARHGLHGLYSLYSINVPGSRLVHGRNTIYLKQSRGGNPFNGVMYDYIRFEGPPEVKH</sequence>
<protein>
    <recommendedName>
        <fullName evidence="4">rhamnogalacturonan endolyase</fullName>
        <ecNumber evidence="4">4.2.2.23</ecNumber>
    </recommendedName>
</protein>
<dbReference type="Pfam" id="PF06045">
    <property type="entry name" value="Rhamnogal_lyase"/>
    <property type="match status" value="3"/>
</dbReference>
<name>A0AAD2DN21_9LAMI</name>
<dbReference type="PANTHER" id="PTHR32018">
    <property type="entry name" value="RHAMNOGALACTURONATE LYASE FAMILY PROTEIN"/>
    <property type="match status" value="1"/>
</dbReference>
<dbReference type="InterPro" id="IPR029413">
    <property type="entry name" value="RG-lyase_II"/>
</dbReference>
<dbReference type="CDD" id="cd10320">
    <property type="entry name" value="RGL4_N"/>
    <property type="match status" value="1"/>
</dbReference>
<proteinExistence type="inferred from homology"/>
<dbReference type="EC" id="4.2.2.23" evidence="4"/>
<keyword evidence="5" id="KW-0964">Secreted</keyword>
<dbReference type="Proteomes" id="UP000834106">
    <property type="component" value="Chromosome 3"/>
</dbReference>
<dbReference type="CDD" id="cd10317">
    <property type="entry name" value="RGL4_C"/>
    <property type="match status" value="1"/>
</dbReference>
<feature type="domain" description="Rhamnogalacturonan lyase" evidence="10">
    <location>
        <begin position="612"/>
        <end position="685"/>
    </location>
</feature>
<evidence type="ECO:0000256" key="7">
    <source>
        <dbReference type="ARBA" id="ARBA00023239"/>
    </source>
</evidence>
<dbReference type="SUPFAM" id="SSF49452">
    <property type="entry name" value="Starch-binding domain-like"/>
    <property type="match status" value="2"/>
</dbReference>
<dbReference type="GO" id="GO:0102210">
    <property type="term" value="F:rhamnogalacturonan endolyase activity"/>
    <property type="evidence" value="ECO:0007669"/>
    <property type="project" value="UniProtKB-EC"/>
</dbReference>
<evidence type="ECO:0000256" key="8">
    <source>
        <dbReference type="SAM" id="Phobius"/>
    </source>
</evidence>
<dbReference type="Gene3D" id="2.60.120.260">
    <property type="entry name" value="Galactose-binding domain-like"/>
    <property type="match status" value="2"/>
</dbReference>
<dbReference type="InterPro" id="IPR008979">
    <property type="entry name" value="Galactose-bd-like_sf"/>
</dbReference>
<feature type="domain" description="Rhamnogalacturonan lyase" evidence="9">
    <location>
        <begin position="131"/>
        <end position="222"/>
    </location>
</feature>
<organism evidence="11 12">
    <name type="scientific">Fraxinus pennsylvanica</name>
    <dbReference type="NCBI Taxonomy" id="56036"/>
    <lineage>
        <taxon>Eukaryota</taxon>
        <taxon>Viridiplantae</taxon>
        <taxon>Streptophyta</taxon>
        <taxon>Embryophyta</taxon>
        <taxon>Tracheophyta</taxon>
        <taxon>Spermatophyta</taxon>
        <taxon>Magnoliopsida</taxon>
        <taxon>eudicotyledons</taxon>
        <taxon>Gunneridae</taxon>
        <taxon>Pentapetalae</taxon>
        <taxon>asterids</taxon>
        <taxon>lamiids</taxon>
        <taxon>Lamiales</taxon>
        <taxon>Oleaceae</taxon>
        <taxon>Oleeae</taxon>
        <taxon>Fraxinus</taxon>
    </lineage>
</organism>
<dbReference type="InterPro" id="IPR010325">
    <property type="entry name" value="Rhamnogal_lyase"/>
</dbReference>
<dbReference type="Gene3D" id="2.60.40.1120">
    <property type="entry name" value="Carboxypeptidase-like, regulatory domain"/>
    <property type="match status" value="2"/>
</dbReference>
<dbReference type="GO" id="GO:0030246">
    <property type="term" value="F:carbohydrate binding"/>
    <property type="evidence" value="ECO:0007669"/>
    <property type="project" value="InterPro"/>
</dbReference>
<evidence type="ECO:0000313" key="11">
    <source>
        <dbReference type="EMBL" id="CAI9758173.1"/>
    </source>
</evidence>
<dbReference type="InterPro" id="IPR029411">
    <property type="entry name" value="RG-lyase_III"/>
</dbReference>
<dbReference type="CDD" id="cd10316">
    <property type="entry name" value="RGL4_M"/>
    <property type="match status" value="2"/>
</dbReference>
<comment type="catalytic activity">
    <reaction evidence="1">
        <text>Endotype eliminative cleavage of L-alpha-rhamnopyranosyl-(1-&gt;4)-alpha-D-galactopyranosyluronic acid bonds of rhamnogalacturonan I domains in ramified hairy regions of pectin leaving L-rhamnopyranose at the reducing end and 4-deoxy-4,5-unsaturated D-galactopyranosyluronic acid at the non-reducing end.</text>
        <dbReference type="EC" id="4.2.2.23"/>
    </reaction>
</comment>
<dbReference type="PANTHER" id="PTHR32018:SF18">
    <property type="entry name" value="RHAMNOGALACTURONAN ENDOLYASE"/>
    <property type="match status" value="1"/>
</dbReference>
<dbReference type="GO" id="GO:0005975">
    <property type="term" value="P:carbohydrate metabolic process"/>
    <property type="evidence" value="ECO:0007669"/>
    <property type="project" value="InterPro"/>
</dbReference>
<keyword evidence="8" id="KW-0472">Membrane</keyword>
<evidence type="ECO:0000256" key="4">
    <source>
        <dbReference type="ARBA" id="ARBA00012437"/>
    </source>
</evidence>